<dbReference type="EMBL" id="JAAOMA010000020">
    <property type="protein sequence ID" value="NHR06506.1"/>
    <property type="molecule type" value="Genomic_DNA"/>
</dbReference>
<organism evidence="1 2">
    <name type="scientific">Chromobacterium fluminis</name>
    <dbReference type="NCBI Taxonomy" id="3044269"/>
    <lineage>
        <taxon>Bacteria</taxon>
        <taxon>Pseudomonadati</taxon>
        <taxon>Pseudomonadota</taxon>
        <taxon>Betaproteobacteria</taxon>
        <taxon>Neisseriales</taxon>
        <taxon>Chromobacteriaceae</taxon>
        <taxon>Chromobacterium</taxon>
    </lineage>
</organism>
<gene>
    <name evidence="1" type="ORF">HA052_15040</name>
</gene>
<protein>
    <recommendedName>
        <fullName evidence="3">DUF2511 domain-containing protein</fullName>
    </recommendedName>
</protein>
<comment type="caution">
    <text evidence="1">The sequence shown here is derived from an EMBL/GenBank/DDBJ whole genome shotgun (WGS) entry which is preliminary data.</text>
</comment>
<sequence length="131" mass="14054">MTITNRELRIMALLLAAIVAAGVYQHKATTPQSSPAQAPGQSISADQLGDAWPLSVPSGKIYCERGARYVFEQPNGTKWGINGAAIGPYPALRPLLLDNTNPDLACRPDEPNCVTPKMSLTPFFDIAKSLC</sequence>
<keyword evidence="2" id="KW-1185">Reference proteome</keyword>
<dbReference type="RefSeq" id="WP_166452496.1">
    <property type="nucleotide sequence ID" value="NZ_JAAOMA010000020.1"/>
</dbReference>
<accession>A0ABX0LAT9</accession>
<proteinExistence type="predicted"/>
<dbReference type="Proteomes" id="UP001515641">
    <property type="component" value="Unassembled WGS sequence"/>
</dbReference>
<name>A0ABX0LAT9_9NEIS</name>
<evidence type="ECO:0000313" key="1">
    <source>
        <dbReference type="EMBL" id="NHR06506.1"/>
    </source>
</evidence>
<evidence type="ECO:0000313" key="2">
    <source>
        <dbReference type="Proteomes" id="UP001515641"/>
    </source>
</evidence>
<reference evidence="1 2" key="1">
    <citation type="submission" date="2020-03" db="EMBL/GenBank/DDBJ databases">
        <title>Draft genome sequence of environmentally isolated cultures.</title>
        <authorList>
            <person name="Wilson H.S."/>
            <person name="De Leon M.E."/>
        </authorList>
    </citation>
    <scope>NUCLEOTIDE SEQUENCE [LARGE SCALE GENOMIC DNA]</scope>
    <source>
        <strain evidence="1 2">HSC-31F16</strain>
    </source>
</reference>
<evidence type="ECO:0008006" key="3">
    <source>
        <dbReference type="Google" id="ProtNLM"/>
    </source>
</evidence>